<protein>
    <submittedName>
        <fullName evidence="2">Uncharacterized protein</fullName>
    </submittedName>
</protein>
<gene>
    <name evidence="2" type="ORF">B0I26_110102</name>
</gene>
<sequence>MLQETIQLGSILIKVSWLVILFSLLCAYAVIVIYLRKDERLLDQLSSILGHAFFLYVLIFKFSFLLFRPSILLHNWKGLLFFTGGTKGAMLGLAISLLYIIVQLYKRRLFVRKVLLALFYGGMTALTAESTWIVVLQ</sequence>
<keyword evidence="1" id="KW-0812">Transmembrane</keyword>
<dbReference type="EMBL" id="QLMH01000010">
    <property type="protein sequence ID" value="RAK18470.1"/>
    <property type="molecule type" value="Genomic_DNA"/>
</dbReference>
<keyword evidence="3" id="KW-1185">Reference proteome</keyword>
<feature type="transmembrane region" description="Helical" evidence="1">
    <location>
        <begin position="47"/>
        <end position="67"/>
    </location>
</feature>
<keyword evidence="1" id="KW-1133">Transmembrane helix</keyword>
<proteinExistence type="predicted"/>
<dbReference type="RefSeq" id="WP_111645702.1">
    <property type="nucleotide sequence ID" value="NZ_QLMH01000010.1"/>
</dbReference>
<comment type="caution">
    <text evidence="2">The sequence shown here is derived from an EMBL/GenBank/DDBJ whole genome shotgun (WGS) entry which is preliminary data.</text>
</comment>
<organism evidence="2 3">
    <name type="scientific">Paranoxybacillus vitaminiphilus</name>
    <dbReference type="NCBI Taxonomy" id="581036"/>
    <lineage>
        <taxon>Bacteria</taxon>
        <taxon>Bacillati</taxon>
        <taxon>Bacillota</taxon>
        <taxon>Bacilli</taxon>
        <taxon>Bacillales</taxon>
        <taxon>Anoxybacillaceae</taxon>
        <taxon>Paranoxybacillus</taxon>
    </lineage>
</organism>
<dbReference type="Proteomes" id="UP000248555">
    <property type="component" value="Unassembled WGS sequence"/>
</dbReference>
<evidence type="ECO:0000313" key="2">
    <source>
        <dbReference type="EMBL" id="RAK18470.1"/>
    </source>
</evidence>
<feature type="transmembrane region" description="Helical" evidence="1">
    <location>
        <begin position="79"/>
        <end position="102"/>
    </location>
</feature>
<feature type="transmembrane region" description="Helical" evidence="1">
    <location>
        <begin position="114"/>
        <end position="135"/>
    </location>
</feature>
<name>A0A327YBL7_9BACL</name>
<dbReference type="AlphaFoldDB" id="A0A327YBL7"/>
<dbReference type="OrthoDB" id="1796359at2"/>
<feature type="transmembrane region" description="Helical" evidence="1">
    <location>
        <begin position="15"/>
        <end position="35"/>
    </location>
</feature>
<evidence type="ECO:0000313" key="3">
    <source>
        <dbReference type="Proteomes" id="UP000248555"/>
    </source>
</evidence>
<evidence type="ECO:0000256" key="1">
    <source>
        <dbReference type="SAM" id="Phobius"/>
    </source>
</evidence>
<keyword evidence="1" id="KW-0472">Membrane</keyword>
<accession>A0A327YBL7</accession>
<reference evidence="2 3" key="1">
    <citation type="submission" date="2018-06" db="EMBL/GenBank/DDBJ databases">
        <title>Genomic Encyclopedia of Type Strains, Phase III (KMG-III): the genomes of soil and plant-associated and newly described type strains.</title>
        <authorList>
            <person name="Whitman W."/>
        </authorList>
    </citation>
    <scope>NUCLEOTIDE SEQUENCE [LARGE SCALE GENOMIC DNA]</scope>
    <source>
        <strain evidence="2 3">CGMCC 1.8979</strain>
    </source>
</reference>